<comment type="function">
    <text evidence="5">This is one of the proteins that binds to the 5S RNA in the ribosome where it forms part of the central protuberance.</text>
</comment>
<name>A0A6J4QSN2_9ACTN</name>
<dbReference type="Gene3D" id="2.40.240.10">
    <property type="entry name" value="Ribosomal Protein L25, Chain P"/>
    <property type="match status" value="1"/>
</dbReference>
<dbReference type="InterPro" id="IPR011035">
    <property type="entry name" value="Ribosomal_bL25/Gln-tRNA_synth"/>
</dbReference>
<feature type="region of interest" description="Disordered" evidence="6">
    <location>
        <begin position="197"/>
        <end position="235"/>
    </location>
</feature>
<dbReference type="InterPro" id="IPR020056">
    <property type="entry name" value="Rbsml_bL25/Gln-tRNA_synth_N"/>
</dbReference>
<feature type="domain" description="Large ribosomal subunit protein bL25 beta" evidence="8">
    <location>
        <begin position="103"/>
        <end position="186"/>
    </location>
</feature>
<keyword evidence="3 5" id="KW-0689">Ribosomal protein</keyword>
<dbReference type="GO" id="GO:0022625">
    <property type="term" value="C:cytosolic large ribosomal subunit"/>
    <property type="evidence" value="ECO:0007669"/>
    <property type="project" value="TreeGrafter"/>
</dbReference>
<evidence type="ECO:0000259" key="7">
    <source>
        <dbReference type="Pfam" id="PF01386"/>
    </source>
</evidence>
<dbReference type="InterPro" id="IPR029751">
    <property type="entry name" value="Ribosomal_L25_dom"/>
</dbReference>
<keyword evidence="4 5" id="KW-0687">Ribonucleoprotein</keyword>
<dbReference type="Pfam" id="PF14693">
    <property type="entry name" value="Ribosomal_TL5_C"/>
    <property type="match status" value="1"/>
</dbReference>
<protein>
    <recommendedName>
        <fullName evidence="5">Large ribosomal subunit protein bL25</fullName>
    </recommendedName>
    <alternativeName>
        <fullName evidence="5">General stress protein CTC</fullName>
    </alternativeName>
</protein>
<dbReference type="InterPro" id="IPR037121">
    <property type="entry name" value="Ribosomal_bL25_C"/>
</dbReference>
<dbReference type="Gene3D" id="2.170.120.20">
    <property type="entry name" value="Ribosomal protein L25, beta domain"/>
    <property type="match status" value="1"/>
</dbReference>
<dbReference type="HAMAP" id="MF_01334">
    <property type="entry name" value="Ribosomal_bL25_CTC"/>
    <property type="match status" value="1"/>
</dbReference>
<dbReference type="PANTHER" id="PTHR33284">
    <property type="entry name" value="RIBOSOMAL PROTEIN L25/GLN-TRNA SYNTHETASE, ANTI-CODON-BINDING DOMAIN-CONTAINING PROTEIN"/>
    <property type="match status" value="1"/>
</dbReference>
<evidence type="ECO:0000256" key="3">
    <source>
        <dbReference type="ARBA" id="ARBA00022980"/>
    </source>
</evidence>
<evidence type="ECO:0000313" key="9">
    <source>
        <dbReference type="EMBL" id="CAA9446205.1"/>
    </source>
</evidence>
<proteinExistence type="inferred from homology"/>
<evidence type="ECO:0000256" key="4">
    <source>
        <dbReference type="ARBA" id="ARBA00023274"/>
    </source>
</evidence>
<dbReference type="InterPro" id="IPR020057">
    <property type="entry name" value="Ribosomal_bL25_b-dom"/>
</dbReference>
<dbReference type="NCBIfam" id="TIGR00731">
    <property type="entry name" value="bL25_bact_ctc"/>
    <property type="match status" value="1"/>
</dbReference>
<evidence type="ECO:0000256" key="5">
    <source>
        <dbReference type="HAMAP-Rule" id="MF_01334"/>
    </source>
</evidence>
<evidence type="ECO:0000256" key="2">
    <source>
        <dbReference type="ARBA" id="ARBA00022884"/>
    </source>
</evidence>
<sequence length="235" mass="25006">MADNVELQASEREGRGKNDARRLRAQGMTPAVLYGDGDGNAVLAVPTKVVDYTLQHSGDNALYDLSIGGGGSSTARVVDVHRDPVSGRLVHVDFAPVNMRERIVITVPLTVDGTDDSPGVNEGGVLDQIAYEVEVESLPGNIPQELTIDVSSLELNENLTLGDIRLPEEVTLISDPEEIAATVTQPTEITDEDMEAAGIVEEPSDEQAEEVRIEEGTEEVSPAQGEGPAGQNLQP</sequence>
<keyword evidence="2 5" id="KW-0694">RNA-binding</keyword>
<feature type="domain" description="Large ribosomal subunit protein bL25 L25" evidence="7">
    <location>
        <begin position="7"/>
        <end position="94"/>
    </location>
</feature>
<dbReference type="InterPro" id="IPR020930">
    <property type="entry name" value="Ribosomal_uL5_bac-type"/>
</dbReference>
<evidence type="ECO:0000256" key="6">
    <source>
        <dbReference type="SAM" id="MobiDB-lite"/>
    </source>
</evidence>
<dbReference type="Pfam" id="PF01386">
    <property type="entry name" value="Ribosomal_L25p"/>
    <property type="match status" value="1"/>
</dbReference>
<dbReference type="GO" id="GO:0008097">
    <property type="term" value="F:5S rRNA binding"/>
    <property type="evidence" value="ECO:0007669"/>
    <property type="project" value="InterPro"/>
</dbReference>
<gene>
    <name evidence="5" type="primary">rplY</name>
    <name evidence="5" type="synonym">ctc</name>
    <name evidence="9" type="ORF">AVDCRST_MAG80-1798</name>
</gene>
<organism evidence="9">
    <name type="scientific">uncultured Rubrobacteraceae bacterium</name>
    <dbReference type="NCBI Taxonomy" id="349277"/>
    <lineage>
        <taxon>Bacteria</taxon>
        <taxon>Bacillati</taxon>
        <taxon>Actinomycetota</taxon>
        <taxon>Rubrobacteria</taxon>
        <taxon>Rubrobacterales</taxon>
        <taxon>Rubrobacteraceae</taxon>
        <taxon>environmental samples</taxon>
    </lineage>
</organism>
<evidence type="ECO:0000259" key="8">
    <source>
        <dbReference type="Pfam" id="PF14693"/>
    </source>
</evidence>
<dbReference type="GO" id="GO:0003735">
    <property type="term" value="F:structural constituent of ribosome"/>
    <property type="evidence" value="ECO:0007669"/>
    <property type="project" value="InterPro"/>
</dbReference>
<dbReference type="CDD" id="cd00495">
    <property type="entry name" value="Ribosomal_L25_TL5_CTC"/>
    <property type="match status" value="1"/>
</dbReference>
<dbReference type="EMBL" id="CADCVC010000152">
    <property type="protein sequence ID" value="CAA9446205.1"/>
    <property type="molecule type" value="Genomic_DNA"/>
</dbReference>
<feature type="compositionally biased region" description="Basic and acidic residues" evidence="6">
    <location>
        <begin position="9"/>
        <end position="22"/>
    </location>
</feature>
<accession>A0A6J4QSN2</accession>
<comment type="subunit">
    <text evidence="5">Part of the 50S ribosomal subunit; part of the 5S rRNA/L5/L18/L25 subcomplex. Contacts the 5S rRNA. Binds to the 5S rRNA independently of L5 and L18.</text>
</comment>
<comment type="similarity">
    <text evidence="5">Belongs to the bacterial ribosomal protein bL25 family. CTC subfamily.</text>
</comment>
<dbReference type="AlphaFoldDB" id="A0A6J4QSN2"/>
<keyword evidence="1 5" id="KW-0699">rRNA-binding</keyword>
<dbReference type="SUPFAM" id="SSF50715">
    <property type="entry name" value="Ribosomal protein L25-like"/>
    <property type="match status" value="1"/>
</dbReference>
<feature type="region of interest" description="Disordered" evidence="6">
    <location>
        <begin position="1"/>
        <end position="23"/>
    </location>
</feature>
<evidence type="ECO:0000256" key="1">
    <source>
        <dbReference type="ARBA" id="ARBA00022730"/>
    </source>
</evidence>
<dbReference type="PANTHER" id="PTHR33284:SF1">
    <property type="entry name" value="RIBOSOMAL PROTEIN L25_GLN-TRNA SYNTHETASE, ANTI-CODON-BINDING DOMAIN-CONTAINING PROTEIN"/>
    <property type="match status" value="1"/>
</dbReference>
<dbReference type="InterPro" id="IPR001021">
    <property type="entry name" value="Ribosomal_bL25_long"/>
</dbReference>
<reference evidence="9" key="1">
    <citation type="submission" date="2020-02" db="EMBL/GenBank/DDBJ databases">
        <authorList>
            <person name="Meier V. D."/>
        </authorList>
    </citation>
    <scope>NUCLEOTIDE SEQUENCE</scope>
    <source>
        <strain evidence="9">AVDCRST_MAG80</strain>
    </source>
</reference>
<dbReference type="GO" id="GO:0006412">
    <property type="term" value="P:translation"/>
    <property type="evidence" value="ECO:0007669"/>
    <property type="project" value="UniProtKB-UniRule"/>
</dbReference>